<evidence type="ECO:0000313" key="5">
    <source>
        <dbReference type="EMBL" id="PIC51718.1"/>
    </source>
</evidence>
<dbReference type="Pfam" id="PF07052">
    <property type="entry name" value="Hep_59"/>
    <property type="match status" value="1"/>
</dbReference>
<evidence type="ECO:0000256" key="3">
    <source>
        <dbReference type="ARBA" id="ARBA00023242"/>
    </source>
</evidence>
<evidence type="ECO:0000313" key="6">
    <source>
        <dbReference type="Proteomes" id="UP000230233"/>
    </source>
</evidence>
<dbReference type="PANTHER" id="PTHR13486:SF2">
    <property type="entry name" value="SPLICING FACTOR C9ORF78"/>
    <property type="match status" value="1"/>
</dbReference>
<dbReference type="EMBL" id="PDUG01000001">
    <property type="protein sequence ID" value="PIC51718.1"/>
    <property type="molecule type" value="Genomic_DNA"/>
</dbReference>
<dbReference type="GO" id="GO:0005681">
    <property type="term" value="C:spliceosomal complex"/>
    <property type="evidence" value="ECO:0007669"/>
    <property type="project" value="TreeGrafter"/>
</dbReference>
<reference evidence="6" key="1">
    <citation type="submission" date="2017-10" db="EMBL/GenBank/DDBJ databases">
        <title>Rapid genome shrinkage in a self-fertile nematode reveals novel sperm competition proteins.</title>
        <authorList>
            <person name="Yin D."/>
            <person name="Schwarz E.M."/>
            <person name="Thomas C.G."/>
            <person name="Felde R.L."/>
            <person name="Korf I.F."/>
            <person name="Cutter A.D."/>
            <person name="Schartner C.M."/>
            <person name="Ralston E.J."/>
            <person name="Meyer B.J."/>
            <person name="Haag E.S."/>
        </authorList>
    </citation>
    <scope>NUCLEOTIDE SEQUENCE [LARGE SCALE GENOMIC DNA]</scope>
    <source>
        <strain evidence="6">JU1422</strain>
    </source>
</reference>
<dbReference type="OrthoDB" id="5627at2759"/>
<keyword evidence="3" id="KW-0539">Nucleus</keyword>
<protein>
    <submittedName>
        <fullName evidence="5">Uncharacterized protein</fullName>
    </submittedName>
</protein>
<comment type="similarity">
    <text evidence="2">Belongs to the TLS1 family.</text>
</comment>
<comment type="caution">
    <text evidence="5">The sequence shown here is derived from an EMBL/GenBank/DDBJ whole genome shotgun (WGS) entry which is preliminary data.</text>
</comment>
<name>A0A2G5VIX5_9PELO</name>
<gene>
    <name evidence="5" type="primary">Cni-T23G11.4</name>
    <name evidence="5" type="synonym">Cnig_chr_I.g212</name>
    <name evidence="5" type="ORF">B9Z55_000212</name>
</gene>
<evidence type="ECO:0000256" key="4">
    <source>
        <dbReference type="SAM" id="MobiDB-lite"/>
    </source>
</evidence>
<accession>A0A2G5VIX5</accession>
<keyword evidence="6" id="KW-1185">Reference proteome</keyword>
<sequence length="247" mass="28028">MADLFRKPKRKIQKRKIDQDEEEIDEQESNRVADIRDLQRSRERKNGLTELECAVGITKAAALEDGIQMTGGGMMMTAKKKAAMEAASIEHGLRDQFEKETMLRDEHEELRKYIDDGLTHYTKDTSTPSQPRGEKQPAASASSRFSSLNADDRDVELLKEAAGKLKANQSKKETELLSEHMLAGIPEVDLGISTRITNILETEKKKRFLMQKSAAEAAGLPVPVEETDDGKKKHHRRRNFNNHHHRQ</sequence>
<organism evidence="5 6">
    <name type="scientific">Caenorhabditis nigoni</name>
    <dbReference type="NCBI Taxonomy" id="1611254"/>
    <lineage>
        <taxon>Eukaryota</taxon>
        <taxon>Metazoa</taxon>
        <taxon>Ecdysozoa</taxon>
        <taxon>Nematoda</taxon>
        <taxon>Chromadorea</taxon>
        <taxon>Rhabditida</taxon>
        <taxon>Rhabditina</taxon>
        <taxon>Rhabditomorpha</taxon>
        <taxon>Rhabditoidea</taxon>
        <taxon>Rhabditidae</taxon>
        <taxon>Peloderinae</taxon>
        <taxon>Caenorhabditis</taxon>
    </lineage>
</organism>
<dbReference type="InterPro" id="IPR010756">
    <property type="entry name" value="Tls1-like"/>
</dbReference>
<dbReference type="Proteomes" id="UP000230233">
    <property type="component" value="Chromosome I"/>
</dbReference>
<feature type="region of interest" description="Disordered" evidence="4">
    <location>
        <begin position="1"/>
        <end position="29"/>
    </location>
</feature>
<dbReference type="GO" id="GO:0000398">
    <property type="term" value="P:mRNA splicing, via spliceosome"/>
    <property type="evidence" value="ECO:0007669"/>
    <property type="project" value="TreeGrafter"/>
</dbReference>
<comment type="subcellular location">
    <subcellularLocation>
        <location evidence="1">Nucleus</location>
    </subcellularLocation>
</comment>
<proteinExistence type="inferred from homology"/>
<feature type="region of interest" description="Disordered" evidence="4">
    <location>
        <begin position="117"/>
        <end position="151"/>
    </location>
</feature>
<evidence type="ECO:0000256" key="1">
    <source>
        <dbReference type="ARBA" id="ARBA00004123"/>
    </source>
</evidence>
<dbReference type="STRING" id="1611254.A0A2G5VIX5"/>
<feature type="region of interest" description="Disordered" evidence="4">
    <location>
        <begin position="219"/>
        <end position="247"/>
    </location>
</feature>
<feature type="compositionally biased region" description="Polar residues" evidence="4">
    <location>
        <begin position="139"/>
        <end position="149"/>
    </location>
</feature>
<evidence type="ECO:0000256" key="2">
    <source>
        <dbReference type="ARBA" id="ARBA00007643"/>
    </source>
</evidence>
<dbReference type="AlphaFoldDB" id="A0A2G5VIX5"/>
<dbReference type="PANTHER" id="PTHR13486">
    <property type="entry name" value="TELOMERE LENGTH AND SILENCING PROTEIN 1 TLS1 FAMILY MEMBER"/>
    <property type="match status" value="1"/>
</dbReference>
<feature type="compositionally biased region" description="Basic residues" evidence="4">
    <location>
        <begin position="232"/>
        <end position="247"/>
    </location>
</feature>